<dbReference type="InterPro" id="IPR018378">
    <property type="entry name" value="C-type_lectin_CS"/>
</dbReference>
<evidence type="ECO:0000256" key="3">
    <source>
        <dbReference type="PROSITE-ProRule" id="PRU00121"/>
    </source>
</evidence>
<dbReference type="EMBL" id="KV585294">
    <property type="protein sequence ID" value="OPL33028.1"/>
    <property type="molecule type" value="Genomic_DNA"/>
</dbReference>
<dbReference type="InterPro" id="IPR016186">
    <property type="entry name" value="C-type_lectin-like/link_sf"/>
</dbReference>
<dbReference type="Proteomes" id="UP000266721">
    <property type="component" value="Unassembled WGS sequence"/>
</dbReference>
<gene>
    <name evidence="6" type="ORF">AM593_04192</name>
</gene>
<dbReference type="PRINTS" id="PR00018">
    <property type="entry name" value="KRINGLE"/>
</dbReference>
<accession>A0A3L5TTR1</accession>
<sequence length="363" mass="42374">MGLDYNGTVNTTRTGLNCKNRYVISINSPTQTEHHNYCRNPDDDPNGPWCFTTDPDMTLTLRQNQLGVDYTGTVSTTDTGRTCQYWSRRYPHSHDFTTKLANQQNYCRNPDNEPLGPWCYTTDSESRWEYCTVPVCDGITISPKPEQNCRMNQQGKNYTGKINKTRFGQKCQAWKSLAPNKHPFAVKLADDEDYCRNPDTELYGPWCYTTDPGTRWEYCNVPYCGKDNWKYGWQGFEDSYYSIQYTEKSWVDAKDFCKTNLGAYLAEITTPEENDFLMNLLPKPTADNSIEVWLGARDLKREREFTWDNSATYLDYTDWGPNEPNGDDWYFEDCLATHLYRDGKLHWNDRSCAARIFFVCEKR</sequence>
<dbReference type="SMR" id="A0A3L5TTR1"/>
<dbReference type="SUPFAM" id="SSF56436">
    <property type="entry name" value="C-type lectin-like"/>
    <property type="match status" value="1"/>
</dbReference>
<dbReference type="InterPro" id="IPR050759">
    <property type="entry name" value="Serine_protease_kringle"/>
</dbReference>
<dbReference type="InterPro" id="IPR016187">
    <property type="entry name" value="CTDL_fold"/>
</dbReference>
<keyword evidence="7" id="KW-1185">Reference proteome</keyword>
<name>A0A3L5TTR1_MYTGA</name>
<evidence type="ECO:0000256" key="1">
    <source>
        <dbReference type="ARBA" id="ARBA00022572"/>
    </source>
</evidence>
<feature type="domain" description="Kringle" evidence="5">
    <location>
        <begin position="1"/>
        <end position="57"/>
    </location>
</feature>
<dbReference type="Gene3D" id="2.40.20.10">
    <property type="entry name" value="Plasminogen Kringle 4"/>
    <property type="match status" value="3"/>
</dbReference>
<protein>
    <submittedName>
        <fullName evidence="6">Plasminogen-like x2 isoform</fullName>
    </submittedName>
</protein>
<dbReference type="Pfam" id="PF00051">
    <property type="entry name" value="Kringle"/>
    <property type="match status" value="3"/>
</dbReference>
<dbReference type="CDD" id="cd00037">
    <property type="entry name" value="CLECT"/>
    <property type="match status" value="1"/>
</dbReference>
<dbReference type="Pfam" id="PF00059">
    <property type="entry name" value="Lectin_C"/>
    <property type="match status" value="1"/>
</dbReference>
<feature type="domain" description="C-type lectin" evidence="4">
    <location>
        <begin position="236"/>
        <end position="361"/>
    </location>
</feature>
<dbReference type="PROSITE" id="PS00615">
    <property type="entry name" value="C_TYPE_LECTIN_1"/>
    <property type="match status" value="1"/>
</dbReference>
<dbReference type="PROSITE" id="PS00021">
    <property type="entry name" value="KRINGLE_1"/>
    <property type="match status" value="3"/>
</dbReference>
<feature type="domain" description="Kringle" evidence="5">
    <location>
        <begin position="67"/>
        <end position="136"/>
    </location>
</feature>
<dbReference type="SUPFAM" id="SSF57440">
    <property type="entry name" value="Kringle-like"/>
    <property type="match status" value="3"/>
</dbReference>
<evidence type="ECO:0000259" key="4">
    <source>
        <dbReference type="PROSITE" id="PS50041"/>
    </source>
</evidence>
<dbReference type="SMART" id="SM00034">
    <property type="entry name" value="CLECT"/>
    <property type="match status" value="1"/>
</dbReference>
<dbReference type="AlphaFoldDB" id="A0A3L5TTR1"/>
<dbReference type="InterPro" id="IPR000001">
    <property type="entry name" value="Kringle"/>
</dbReference>
<dbReference type="InterPro" id="IPR001304">
    <property type="entry name" value="C-type_lectin-like"/>
</dbReference>
<proteinExistence type="predicted"/>
<evidence type="ECO:0000313" key="6">
    <source>
        <dbReference type="EMBL" id="OPL33028.1"/>
    </source>
</evidence>
<dbReference type="SMART" id="SM00130">
    <property type="entry name" value="KR"/>
    <property type="match status" value="3"/>
</dbReference>
<dbReference type="PROSITE" id="PS50070">
    <property type="entry name" value="KRINGLE_2"/>
    <property type="match status" value="3"/>
</dbReference>
<evidence type="ECO:0000256" key="2">
    <source>
        <dbReference type="ARBA" id="ARBA00023157"/>
    </source>
</evidence>
<organism evidence="6 7">
    <name type="scientific">Mytilus galloprovincialis</name>
    <name type="common">Mediterranean mussel</name>
    <dbReference type="NCBI Taxonomy" id="29158"/>
    <lineage>
        <taxon>Eukaryota</taxon>
        <taxon>Metazoa</taxon>
        <taxon>Spiralia</taxon>
        <taxon>Lophotrochozoa</taxon>
        <taxon>Mollusca</taxon>
        <taxon>Bivalvia</taxon>
        <taxon>Autobranchia</taxon>
        <taxon>Pteriomorphia</taxon>
        <taxon>Mytilida</taxon>
        <taxon>Mytiloidea</taxon>
        <taxon>Mytilidae</taxon>
        <taxon>Mytilinae</taxon>
        <taxon>Mytilus</taxon>
    </lineage>
</organism>
<dbReference type="Gene3D" id="3.10.100.10">
    <property type="entry name" value="Mannose-Binding Protein A, subunit A"/>
    <property type="match status" value="1"/>
</dbReference>
<keyword evidence="2" id="KW-1015">Disulfide bond</keyword>
<dbReference type="InterPro" id="IPR018056">
    <property type="entry name" value="Kringle_CS"/>
</dbReference>
<feature type="domain" description="Kringle" evidence="5">
    <location>
        <begin position="154"/>
        <end position="224"/>
    </location>
</feature>
<dbReference type="InterPro" id="IPR038178">
    <property type="entry name" value="Kringle_sf"/>
</dbReference>
<dbReference type="InterPro" id="IPR013806">
    <property type="entry name" value="Kringle-like"/>
</dbReference>
<dbReference type="PROSITE" id="PS50041">
    <property type="entry name" value="C_TYPE_LECTIN_2"/>
    <property type="match status" value="1"/>
</dbReference>
<reference evidence="6 7" key="1">
    <citation type="journal article" date="2016" name="PLoS ONE">
        <title>A First Insight into the Genome of the Filter-Feeder Mussel Mytilus galloprovincialis.</title>
        <authorList>
            <person name="Murgarella M."/>
            <person name="Puiu D."/>
            <person name="Novoa B."/>
            <person name="Figueras A."/>
            <person name="Posada D."/>
            <person name="Canchaya C."/>
        </authorList>
    </citation>
    <scope>NUCLEOTIDE SEQUENCE [LARGE SCALE GENOMIC DNA]</scope>
    <source>
        <tissue evidence="6">Muscle</tissue>
    </source>
</reference>
<keyword evidence="1 3" id="KW-0420">Kringle</keyword>
<comment type="caution">
    <text evidence="3">Lacks conserved residue(s) required for the propagation of feature annotation.</text>
</comment>
<feature type="non-terminal residue" evidence="6">
    <location>
        <position position="1"/>
    </location>
</feature>
<evidence type="ECO:0000259" key="5">
    <source>
        <dbReference type="PROSITE" id="PS50070"/>
    </source>
</evidence>
<dbReference type="PANTHER" id="PTHR24261">
    <property type="entry name" value="PLASMINOGEN-RELATED"/>
    <property type="match status" value="1"/>
</dbReference>
<evidence type="ECO:0000313" key="7">
    <source>
        <dbReference type="Proteomes" id="UP000266721"/>
    </source>
</evidence>
<dbReference type="PANTHER" id="PTHR24261:SF7">
    <property type="entry name" value="KRINGLE DOMAIN-CONTAINING PROTEIN"/>
    <property type="match status" value="1"/>
</dbReference>
<dbReference type="CDD" id="cd00108">
    <property type="entry name" value="KR"/>
    <property type="match status" value="2"/>
</dbReference>
<comment type="caution">
    <text evidence="6">The sequence shown here is derived from an EMBL/GenBank/DDBJ whole genome shotgun (WGS) entry which is preliminary data.</text>
</comment>